<gene>
    <name evidence="1" type="ORF">SAMN06295970_11843</name>
</gene>
<evidence type="ECO:0000313" key="2">
    <source>
        <dbReference type="Proteomes" id="UP001158049"/>
    </source>
</evidence>
<evidence type="ECO:0000313" key="1">
    <source>
        <dbReference type="EMBL" id="SMP72494.1"/>
    </source>
</evidence>
<accession>A0ABY1QJJ5</accession>
<protein>
    <submittedName>
        <fullName evidence="1">Uncharacterized protein</fullName>
    </submittedName>
</protein>
<keyword evidence="2" id="KW-1185">Reference proteome</keyword>
<dbReference type="RefSeq" id="WP_283444096.1">
    <property type="nucleotide sequence ID" value="NZ_FXUL01000018.1"/>
</dbReference>
<name>A0ABY1QJJ5_9BURK</name>
<sequence length="124" mass="13866">MNDGFDYSSLYYAAEGSANEARQRASDAEEQLAYAQRSLARSQLLVQSLEESIRIANRHILEVAAERTAFHDLAQAMVYELHGDPASRDLTIPDNRDGRRAFFEKRKAEVAEASEAANANAKYI</sequence>
<dbReference type="Proteomes" id="UP001158049">
    <property type="component" value="Unassembled WGS sequence"/>
</dbReference>
<dbReference type="EMBL" id="FXUL01000018">
    <property type="protein sequence ID" value="SMP72494.1"/>
    <property type="molecule type" value="Genomic_DNA"/>
</dbReference>
<reference evidence="1 2" key="1">
    <citation type="submission" date="2017-05" db="EMBL/GenBank/DDBJ databases">
        <authorList>
            <person name="Varghese N."/>
            <person name="Submissions S."/>
        </authorList>
    </citation>
    <scope>NUCLEOTIDE SEQUENCE [LARGE SCALE GENOMIC DNA]</scope>
    <source>
        <strain evidence="1 2">DSM 26001</strain>
    </source>
</reference>
<organism evidence="1 2">
    <name type="scientific">Noviherbaspirillum suwonense</name>
    <dbReference type="NCBI Taxonomy" id="1224511"/>
    <lineage>
        <taxon>Bacteria</taxon>
        <taxon>Pseudomonadati</taxon>
        <taxon>Pseudomonadota</taxon>
        <taxon>Betaproteobacteria</taxon>
        <taxon>Burkholderiales</taxon>
        <taxon>Oxalobacteraceae</taxon>
        <taxon>Noviherbaspirillum</taxon>
    </lineage>
</organism>
<comment type="caution">
    <text evidence="1">The sequence shown here is derived from an EMBL/GenBank/DDBJ whole genome shotgun (WGS) entry which is preliminary data.</text>
</comment>
<proteinExistence type="predicted"/>